<dbReference type="SUPFAM" id="SSF88713">
    <property type="entry name" value="Glycoside hydrolase/deacetylase"/>
    <property type="match status" value="1"/>
</dbReference>
<comment type="caution">
    <text evidence="4">The sequence shown here is derived from an EMBL/GenBank/DDBJ whole genome shotgun (WGS) entry which is preliminary data.</text>
</comment>
<dbReference type="Pfam" id="PF01522">
    <property type="entry name" value="Polysacc_deac_1"/>
    <property type="match status" value="1"/>
</dbReference>
<evidence type="ECO:0000256" key="2">
    <source>
        <dbReference type="ARBA" id="ARBA00022729"/>
    </source>
</evidence>
<dbReference type="InterPro" id="IPR002509">
    <property type="entry name" value="NODB_dom"/>
</dbReference>
<accession>A0A0G0T6H5</accession>
<evidence type="ECO:0000313" key="5">
    <source>
        <dbReference type="Proteomes" id="UP000034664"/>
    </source>
</evidence>
<dbReference type="PANTHER" id="PTHR34216:SF3">
    <property type="entry name" value="POLY-BETA-1,6-N-ACETYL-D-GLUCOSAMINE N-DEACETYLASE"/>
    <property type="match status" value="1"/>
</dbReference>
<proteinExistence type="predicted"/>
<evidence type="ECO:0000256" key="1">
    <source>
        <dbReference type="ARBA" id="ARBA00004613"/>
    </source>
</evidence>
<dbReference type="InterPro" id="IPR051398">
    <property type="entry name" value="Polysacch_Deacetylase"/>
</dbReference>
<name>A0A0G0T6H5_9BACT</name>
<feature type="domain" description="NodB homology" evidence="3">
    <location>
        <begin position="82"/>
        <end position="268"/>
    </location>
</feature>
<keyword evidence="2" id="KW-0732">Signal</keyword>
<dbReference type="CDD" id="cd10918">
    <property type="entry name" value="CE4_NodB_like_5s_6s"/>
    <property type="match status" value="1"/>
</dbReference>
<evidence type="ECO:0000313" key="4">
    <source>
        <dbReference type="EMBL" id="KKR70326.1"/>
    </source>
</evidence>
<comment type="subcellular location">
    <subcellularLocation>
        <location evidence="1">Secreted</location>
    </subcellularLocation>
</comment>
<organism evidence="4 5">
    <name type="scientific">Candidatus Roizmanbacteria bacterium GW2011_GWB1_40_7</name>
    <dbReference type="NCBI Taxonomy" id="1618482"/>
    <lineage>
        <taxon>Bacteria</taxon>
        <taxon>Candidatus Roizmaniibacteriota</taxon>
    </lineage>
</organism>
<dbReference type="AlphaFoldDB" id="A0A0G0T6H5"/>
<dbReference type="PANTHER" id="PTHR34216">
    <property type="match status" value="1"/>
</dbReference>
<dbReference type="GO" id="GO:0016810">
    <property type="term" value="F:hydrolase activity, acting on carbon-nitrogen (but not peptide) bonds"/>
    <property type="evidence" value="ECO:0007669"/>
    <property type="project" value="InterPro"/>
</dbReference>
<dbReference type="GO" id="GO:0005975">
    <property type="term" value="P:carbohydrate metabolic process"/>
    <property type="evidence" value="ECO:0007669"/>
    <property type="project" value="InterPro"/>
</dbReference>
<dbReference type="PROSITE" id="PS51677">
    <property type="entry name" value="NODB"/>
    <property type="match status" value="1"/>
</dbReference>
<reference evidence="4 5" key="1">
    <citation type="journal article" date="2015" name="Nature">
        <title>rRNA introns, odd ribosomes, and small enigmatic genomes across a large radiation of phyla.</title>
        <authorList>
            <person name="Brown C.T."/>
            <person name="Hug L.A."/>
            <person name="Thomas B.C."/>
            <person name="Sharon I."/>
            <person name="Castelle C.J."/>
            <person name="Singh A."/>
            <person name="Wilkins M.J."/>
            <person name="Williams K.H."/>
            <person name="Banfield J.F."/>
        </authorList>
    </citation>
    <scope>NUCLEOTIDE SEQUENCE [LARGE SCALE GENOMIC DNA]</scope>
</reference>
<dbReference type="GO" id="GO:0005576">
    <property type="term" value="C:extracellular region"/>
    <property type="evidence" value="ECO:0007669"/>
    <property type="project" value="UniProtKB-SubCell"/>
</dbReference>
<dbReference type="InterPro" id="IPR011330">
    <property type="entry name" value="Glyco_hydro/deAcase_b/a-brl"/>
</dbReference>
<sequence length="268" mass="30927">MKLFFSMRALLLTIAYKIGTFSCLNDTSISILCYHSFSNKNDRYSIPVSFVKKQLAKIGHQQRFISLDNAVSMLYSRNVYKNAVVFTVDDGYKDVLSILPFTKKYHIPVAIFVLSDPYHADRKELDHNGKLLTTKELKFLLSQGWTIGCHSATHANFKTLDPEQMQKEILSAKQQLEKRLGVTVHYFAYPKGTYNKSIQTYVKRAGYRAAFSIEPGGITIKTPRFSMPRVTVDKTHQLREFPALYHDSTFFLRKITNPLRLWNLLLRV</sequence>
<protein>
    <submittedName>
        <fullName evidence="4">Polysaccharide deacetylase family protein</fullName>
    </submittedName>
</protein>
<gene>
    <name evidence="4" type="ORF">UU14_C0051G0006</name>
</gene>
<dbReference type="Gene3D" id="3.20.20.370">
    <property type="entry name" value="Glycoside hydrolase/deacetylase"/>
    <property type="match status" value="1"/>
</dbReference>
<dbReference type="EMBL" id="LBZM01000051">
    <property type="protein sequence ID" value="KKR70326.1"/>
    <property type="molecule type" value="Genomic_DNA"/>
</dbReference>
<evidence type="ECO:0000259" key="3">
    <source>
        <dbReference type="PROSITE" id="PS51677"/>
    </source>
</evidence>
<dbReference type="Proteomes" id="UP000034664">
    <property type="component" value="Unassembled WGS sequence"/>
</dbReference>